<accession>A0A0D1JHU3</accession>
<gene>
    <name evidence="3" type="ORF">P5633_18215</name>
    <name evidence="2" type="ORF">SC09_Contig19orf00457</name>
</gene>
<evidence type="ECO:0000313" key="3">
    <source>
        <dbReference type="EMBL" id="WEY84225.1"/>
    </source>
</evidence>
<keyword evidence="1" id="KW-0472">Membrane</keyword>
<evidence type="ECO:0000313" key="4">
    <source>
        <dbReference type="Proteomes" id="UP000032247"/>
    </source>
</evidence>
<name>A0A0D1JHU3_BACIU</name>
<dbReference type="EMBL" id="JXBC01000002">
    <property type="protein sequence ID" value="KIU12094.1"/>
    <property type="molecule type" value="Genomic_DNA"/>
</dbReference>
<dbReference type="Proteomes" id="UP000032247">
    <property type="component" value="Unassembled WGS sequence"/>
</dbReference>
<feature type="transmembrane region" description="Helical" evidence="1">
    <location>
        <begin position="6"/>
        <end position="25"/>
    </location>
</feature>
<reference evidence="2 4" key="1">
    <citation type="submission" date="2014-12" db="EMBL/GenBank/DDBJ databases">
        <title>Comparative genome analysis of Bacillus coagulans HM-08, Clostridium butyricum HM-68, Bacillus subtilis HM-66 and Bacillus licheniformis BL-09.</title>
        <authorList>
            <person name="Zhang H."/>
        </authorList>
    </citation>
    <scope>NUCLEOTIDE SEQUENCE [LARGE SCALE GENOMIC DNA]</scope>
    <source>
        <strain evidence="2 4">HM-66</strain>
    </source>
</reference>
<dbReference type="RefSeq" id="WP_021479547.1">
    <property type="nucleotide sequence ID" value="NZ_CP009796.1"/>
</dbReference>
<dbReference type="EMBL" id="CP120576">
    <property type="protein sequence ID" value="WEY84225.1"/>
    <property type="molecule type" value="Genomic_DNA"/>
</dbReference>
<keyword evidence="1" id="KW-0812">Transmembrane</keyword>
<organism evidence="2 4">
    <name type="scientific">Bacillus subtilis</name>
    <dbReference type="NCBI Taxonomy" id="1423"/>
    <lineage>
        <taxon>Bacteria</taxon>
        <taxon>Bacillati</taxon>
        <taxon>Bacillota</taxon>
        <taxon>Bacilli</taxon>
        <taxon>Bacillales</taxon>
        <taxon>Bacillaceae</taxon>
        <taxon>Bacillus</taxon>
    </lineage>
</organism>
<sequence>MINSCSLYFPLVYMFLIFHISKMAFSCIKKTDFRKEIGLL</sequence>
<dbReference type="Proteomes" id="UP001214898">
    <property type="component" value="Chromosome"/>
</dbReference>
<evidence type="ECO:0000256" key="1">
    <source>
        <dbReference type="SAM" id="Phobius"/>
    </source>
</evidence>
<protein>
    <submittedName>
        <fullName evidence="2">Uncharacterized protein</fullName>
    </submittedName>
</protein>
<reference evidence="3" key="2">
    <citation type="submission" date="2023-03" db="EMBL/GenBank/DDBJ databases">
        <title>Complete genome sequences of 52 Bacillus and Priestia strains isolated from West-African fermentations and 26 reference strains from the DSMZ collection.</title>
        <authorList>
            <person name="Wiedenbein E.S."/>
            <person name="Canoy T.S."/>
            <person name="Hui Y."/>
            <person name="Parkouda C."/>
            <person name="Dawende C."/>
            <person name="Ametefe E."/>
            <person name="Jespersen L."/>
            <person name="Nielsen D.S."/>
        </authorList>
    </citation>
    <scope>NUCLEOTIDE SEQUENCE</scope>
    <source>
        <strain evidence="3">PRO56</strain>
    </source>
</reference>
<dbReference type="AlphaFoldDB" id="A0A0D1JHU3"/>
<proteinExistence type="predicted"/>
<evidence type="ECO:0000313" key="2">
    <source>
        <dbReference type="EMBL" id="KIU12094.1"/>
    </source>
</evidence>
<keyword evidence="1" id="KW-1133">Transmembrane helix</keyword>